<comment type="caution">
    <text evidence="2">The sequence shown here is derived from an EMBL/GenBank/DDBJ whole genome shotgun (WGS) entry which is preliminary data.</text>
</comment>
<name>A0A9P6DE71_PLEER</name>
<feature type="region of interest" description="Disordered" evidence="1">
    <location>
        <begin position="31"/>
        <end position="118"/>
    </location>
</feature>
<sequence length="118" mass="12582">MGETDTTTESKATSYSYASYSYAASFTTALSSCGNPAPPTHESNTSTSHHGHALTSPRHTSVDPKGPAHISGVGPACRLRGKPVNCNTPAPAFVDSQTRPRPFSPRKSTKENFLDDTW</sequence>
<dbReference type="AlphaFoldDB" id="A0A9P6DE71"/>
<proteinExistence type="predicted"/>
<accession>A0A9P6DE71</accession>
<feature type="compositionally biased region" description="Basic and acidic residues" evidence="1">
    <location>
        <begin position="108"/>
        <end position="118"/>
    </location>
</feature>
<gene>
    <name evidence="2" type="ORF">BDN71DRAFT_1432920</name>
</gene>
<evidence type="ECO:0000256" key="1">
    <source>
        <dbReference type="SAM" id="MobiDB-lite"/>
    </source>
</evidence>
<evidence type="ECO:0000313" key="3">
    <source>
        <dbReference type="Proteomes" id="UP000807025"/>
    </source>
</evidence>
<reference evidence="2" key="1">
    <citation type="submission" date="2020-11" db="EMBL/GenBank/DDBJ databases">
        <authorList>
            <consortium name="DOE Joint Genome Institute"/>
            <person name="Ahrendt S."/>
            <person name="Riley R."/>
            <person name="Andreopoulos W."/>
            <person name="Labutti K."/>
            <person name="Pangilinan J."/>
            <person name="Ruiz-Duenas F.J."/>
            <person name="Barrasa J.M."/>
            <person name="Sanchez-Garcia M."/>
            <person name="Camarero S."/>
            <person name="Miyauchi S."/>
            <person name="Serrano A."/>
            <person name="Linde D."/>
            <person name="Babiker R."/>
            <person name="Drula E."/>
            <person name="Ayuso-Fernandez I."/>
            <person name="Pacheco R."/>
            <person name="Padilla G."/>
            <person name="Ferreira P."/>
            <person name="Barriuso J."/>
            <person name="Kellner H."/>
            <person name="Castanera R."/>
            <person name="Alfaro M."/>
            <person name="Ramirez L."/>
            <person name="Pisabarro A.G."/>
            <person name="Kuo A."/>
            <person name="Tritt A."/>
            <person name="Lipzen A."/>
            <person name="He G."/>
            <person name="Yan M."/>
            <person name="Ng V."/>
            <person name="Cullen D."/>
            <person name="Martin F."/>
            <person name="Rosso M.-N."/>
            <person name="Henrissat B."/>
            <person name="Hibbett D."/>
            <person name="Martinez A.T."/>
            <person name="Grigoriev I.V."/>
        </authorList>
    </citation>
    <scope>NUCLEOTIDE SEQUENCE</scope>
    <source>
        <strain evidence="2">ATCC 90797</strain>
    </source>
</reference>
<organism evidence="2 3">
    <name type="scientific">Pleurotus eryngii</name>
    <name type="common">Boletus of the steppes</name>
    <dbReference type="NCBI Taxonomy" id="5323"/>
    <lineage>
        <taxon>Eukaryota</taxon>
        <taxon>Fungi</taxon>
        <taxon>Dikarya</taxon>
        <taxon>Basidiomycota</taxon>
        <taxon>Agaricomycotina</taxon>
        <taxon>Agaricomycetes</taxon>
        <taxon>Agaricomycetidae</taxon>
        <taxon>Agaricales</taxon>
        <taxon>Pleurotineae</taxon>
        <taxon>Pleurotaceae</taxon>
        <taxon>Pleurotus</taxon>
    </lineage>
</organism>
<dbReference type="EMBL" id="MU154594">
    <property type="protein sequence ID" value="KAF9492878.1"/>
    <property type="molecule type" value="Genomic_DNA"/>
</dbReference>
<keyword evidence="3" id="KW-1185">Reference proteome</keyword>
<dbReference type="Proteomes" id="UP000807025">
    <property type="component" value="Unassembled WGS sequence"/>
</dbReference>
<protein>
    <submittedName>
        <fullName evidence="2">Uncharacterized protein</fullName>
    </submittedName>
</protein>
<evidence type="ECO:0000313" key="2">
    <source>
        <dbReference type="EMBL" id="KAF9492878.1"/>
    </source>
</evidence>